<dbReference type="GO" id="GO:0003723">
    <property type="term" value="F:RNA binding"/>
    <property type="evidence" value="ECO:0007669"/>
    <property type="project" value="InterPro"/>
</dbReference>
<dbReference type="AlphaFoldDB" id="A0AAN8VT79"/>
<name>A0AAN8VT79_9MAGN</name>
<comment type="caution">
    <text evidence="2">The sequence shown here is derived from an EMBL/GenBank/DDBJ whole genome shotgun (WGS) entry which is preliminary data.</text>
</comment>
<accession>A0AAN8VT79</accession>
<organism evidence="2 3">
    <name type="scientific">Dillenia turbinata</name>
    <dbReference type="NCBI Taxonomy" id="194707"/>
    <lineage>
        <taxon>Eukaryota</taxon>
        <taxon>Viridiplantae</taxon>
        <taxon>Streptophyta</taxon>
        <taxon>Embryophyta</taxon>
        <taxon>Tracheophyta</taxon>
        <taxon>Spermatophyta</taxon>
        <taxon>Magnoliopsida</taxon>
        <taxon>eudicotyledons</taxon>
        <taxon>Gunneridae</taxon>
        <taxon>Pentapetalae</taxon>
        <taxon>Dilleniales</taxon>
        <taxon>Dilleniaceae</taxon>
        <taxon>Dillenia</taxon>
    </lineage>
</organism>
<reference evidence="2 3" key="1">
    <citation type="submission" date="2023-12" db="EMBL/GenBank/DDBJ databases">
        <title>A high-quality genome assembly for Dillenia turbinata (Dilleniales).</title>
        <authorList>
            <person name="Chanderbali A."/>
        </authorList>
    </citation>
    <scope>NUCLEOTIDE SEQUENCE [LARGE SCALE GENOMIC DNA]</scope>
    <source>
        <strain evidence="2">LSX21</strain>
        <tissue evidence="2">Leaf</tissue>
    </source>
</reference>
<gene>
    <name evidence="2" type="ORF">RJ641_030892</name>
</gene>
<protein>
    <submittedName>
        <fullName evidence="2">APO domain</fullName>
    </submittedName>
</protein>
<feature type="domain" description="APO" evidence="1">
    <location>
        <begin position="108"/>
        <end position="167"/>
    </location>
</feature>
<dbReference type="Proteomes" id="UP001370490">
    <property type="component" value="Unassembled WGS sequence"/>
</dbReference>
<dbReference type="EMBL" id="JBAMMX010000006">
    <property type="protein sequence ID" value="KAK6937384.1"/>
    <property type="molecule type" value="Genomic_DNA"/>
</dbReference>
<evidence type="ECO:0000313" key="2">
    <source>
        <dbReference type="EMBL" id="KAK6937384.1"/>
    </source>
</evidence>
<sequence length="223" mass="25120">MLCHAEAVSAMPVLDIWSSKLARYECSELSTTSCAFEQGSKCDQELLAVGQLKEAVVCITILSEAAHSSTSLIPFACLELPKKRKKFERKPPVMGTNELKLRARVKKNLCEEVHVGHPPHKIRTCCAAGSPANKEHTWQGGEMENILPTVESYHLYDRLGRAVSHLEVCIDKVVMLLNPLKIWRNHAVGSGNSYGKYENLKELEPSTFWARLRARPFYDIDER</sequence>
<dbReference type="Pfam" id="PF05634">
    <property type="entry name" value="APO_RNA-bind"/>
    <property type="match status" value="1"/>
</dbReference>
<evidence type="ECO:0000313" key="3">
    <source>
        <dbReference type="Proteomes" id="UP001370490"/>
    </source>
</evidence>
<keyword evidence="3" id="KW-1185">Reference proteome</keyword>
<dbReference type="InterPro" id="IPR023342">
    <property type="entry name" value="APO_dom"/>
</dbReference>
<proteinExistence type="predicted"/>
<evidence type="ECO:0000259" key="1">
    <source>
        <dbReference type="Pfam" id="PF05634"/>
    </source>
</evidence>